<gene>
    <name evidence="1" type="ORF">IOK49_04560</name>
</gene>
<protein>
    <submittedName>
        <fullName evidence="1">Uncharacterized protein</fullName>
    </submittedName>
</protein>
<dbReference type="AlphaFoldDB" id="A0A843ABD6"/>
<sequence length="49" mass="5482">MEGFRSHTKFILVDASLLGSAYGLKAFKSKVFGEHVYACNNILKHLRAL</sequence>
<reference evidence="1" key="1">
    <citation type="submission" date="2020-10" db="EMBL/GenBank/DDBJ databases">
        <title>Fervidococcus fontis strain 3639Fd - the first crenarchaeon capable of growth on lipids.</title>
        <authorList>
            <person name="Kochetkova T.V."/>
            <person name="Elcheninov A.G."/>
            <person name="Toschakov S.V."/>
            <person name="Kublanov I.V."/>
        </authorList>
    </citation>
    <scope>NUCLEOTIDE SEQUENCE</scope>
    <source>
        <strain evidence="1">3639Fd</strain>
    </source>
</reference>
<comment type="caution">
    <text evidence="1">The sequence shown here is derived from an EMBL/GenBank/DDBJ whole genome shotgun (WGS) entry which is preliminary data.</text>
</comment>
<dbReference type="RefSeq" id="WP_193803737.1">
    <property type="nucleotide sequence ID" value="NZ_JADEZV010000002.1"/>
</dbReference>
<dbReference type="Proteomes" id="UP000652307">
    <property type="component" value="Unassembled WGS sequence"/>
</dbReference>
<accession>A0A843ABD6</accession>
<dbReference type="EMBL" id="JADEZV010000002">
    <property type="protein sequence ID" value="MBE9391344.1"/>
    <property type="molecule type" value="Genomic_DNA"/>
</dbReference>
<evidence type="ECO:0000313" key="2">
    <source>
        <dbReference type="Proteomes" id="UP000652307"/>
    </source>
</evidence>
<organism evidence="1 2">
    <name type="scientific">Fervidicoccus fontis</name>
    <dbReference type="NCBI Taxonomy" id="683846"/>
    <lineage>
        <taxon>Archaea</taxon>
        <taxon>Thermoproteota</taxon>
        <taxon>Thermoprotei</taxon>
        <taxon>Fervidicoccales</taxon>
        <taxon>Fervidicoccaceae</taxon>
        <taxon>Fervidicoccus</taxon>
    </lineage>
</organism>
<name>A0A843ABD6_9CREN</name>
<evidence type="ECO:0000313" key="1">
    <source>
        <dbReference type="EMBL" id="MBE9391344.1"/>
    </source>
</evidence>
<proteinExistence type="predicted"/>